<proteinExistence type="inferred from homology"/>
<evidence type="ECO:0000256" key="4">
    <source>
        <dbReference type="ARBA" id="ARBA00022519"/>
    </source>
</evidence>
<name>A0A839N569_9MICO</name>
<feature type="transmembrane region" description="Helical" evidence="8">
    <location>
        <begin position="459"/>
        <end position="482"/>
    </location>
</feature>
<dbReference type="PROSITE" id="PS50928">
    <property type="entry name" value="ABC_TM1"/>
    <property type="match status" value="2"/>
</dbReference>
<dbReference type="PANTHER" id="PTHR43357:SF4">
    <property type="entry name" value="INNER MEMBRANE ABC TRANSPORTER PERMEASE PROTEIN YDCV"/>
    <property type="match status" value="1"/>
</dbReference>
<keyword evidence="6 8" id="KW-1133">Transmembrane helix</keyword>
<dbReference type="PANTHER" id="PTHR43357">
    <property type="entry name" value="INNER MEMBRANE ABC TRANSPORTER PERMEASE PROTEIN YDCV"/>
    <property type="match status" value="1"/>
</dbReference>
<keyword evidence="7 8" id="KW-0472">Membrane</keyword>
<dbReference type="SUPFAM" id="SSF161098">
    <property type="entry name" value="MetI-like"/>
    <property type="match status" value="2"/>
</dbReference>
<dbReference type="Proteomes" id="UP000559182">
    <property type="component" value="Unassembled WGS sequence"/>
</dbReference>
<keyword evidence="2 8" id="KW-0813">Transport</keyword>
<dbReference type="RefSeq" id="WP_183320101.1">
    <property type="nucleotide sequence ID" value="NZ_JACHVQ010000001.1"/>
</dbReference>
<feature type="domain" description="ABC transmembrane type-1" evidence="9">
    <location>
        <begin position="36"/>
        <end position="247"/>
    </location>
</feature>
<dbReference type="GO" id="GO:0055085">
    <property type="term" value="P:transmembrane transport"/>
    <property type="evidence" value="ECO:0007669"/>
    <property type="project" value="InterPro"/>
</dbReference>
<evidence type="ECO:0000256" key="3">
    <source>
        <dbReference type="ARBA" id="ARBA00022475"/>
    </source>
</evidence>
<feature type="domain" description="ABC transmembrane type-1" evidence="9">
    <location>
        <begin position="334"/>
        <end position="525"/>
    </location>
</feature>
<organism evidence="10 11">
    <name type="scientific">Flexivirga oryzae</name>
    <dbReference type="NCBI Taxonomy" id="1794944"/>
    <lineage>
        <taxon>Bacteria</taxon>
        <taxon>Bacillati</taxon>
        <taxon>Actinomycetota</taxon>
        <taxon>Actinomycetes</taxon>
        <taxon>Micrococcales</taxon>
        <taxon>Dermacoccaceae</taxon>
        <taxon>Flexivirga</taxon>
    </lineage>
</organism>
<dbReference type="GO" id="GO:0005886">
    <property type="term" value="C:plasma membrane"/>
    <property type="evidence" value="ECO:0007669"/>
    <property type="project" value="UniProtKB-SubCell"/>
</dbReference>
<evidence type="ECO:0000256" key="5">
    <source>
        <dbReference type="ARBA" id="ARBA00022692"/>
    </source>
</evidence>
<feature type="transmembrane region" description="Helical" evidence="8">
    <location>
        <begin position="275"/>
        <end position="296"/>
    </location>
</feature>
<feature type="transmembrane region" description="Helical" evidence="8">
    <location>
        <begin position="502"/>
        <end position="526"/>
    </location>
</feature>
<keyword evidence="4" id="KW-0997">Cell inner membrane</keyword>
<evidence type="ECO:0000256" key="1">
    <source>
        <dbReference type="ARBA" id="ARBA00004429"/>
    </source>
</evidence>
<dbReference type="Pfam" id="PF00528">
    <property type="entry name" value="BPD_transp_1"/>
    <property type="match status" value="1"/>
</dbReference>
<evidence type="ECO:0000256" key="6">
    <source>
        <dbReference type="ARBA" id="ARBA00022989"/>
    </source>
</evidence>
<feature type="transmembrane region" description="Helical" evidence="8">
    <location>
        <begin position="176"/>
        <end position="193"/>
    </location>
</feature>
<reference evidence="10 11" key="1">
    <citation type="submission" date="2020-08" db="EMBL/GenBank/DDBJ databases">
        <title>Sequencing the genomes of 1000 actinobacteria strains.</title>
        <authorList>
            <person name="Klenk H.-P."/>
        </authorList>
    </citation>
    <scope>NUCLEOTIDE SEQUENCE [LARGE SCALE GENOMIC DNA]</scope>
    <source>
        <strain evidence="10 11">DSM 105369</strain>
    </source>
</reference>
<feature type="transmembrane region" description="Helical" evidence="8">
    <location>
        <begin position="114"/>
        <end position="136"/>
    </location>
</feature>
<accession>A0A839N569</accession>
<evidence type="ECO:0000256" key="7">
    <source>
        <dbReference type="ARBA" id="ARBA00023136"/>
    </source>
</evidence>
<dbReference type="InterPro" id="IPR035906">
    <property type="entry name" value="MetI-like_sf"/>
</dbReference>
<feature type="transmembrane region" description="Helical" evidence="8">
    <location>
        <begin position="398"/>
        <end position="415"/>
    </location>
</feature>
<dbReference type="EMBL" id="JACHVQ010000001">
    <property type="protein sequence ID" value="MBB2891899.1"/>
    <property type="molecule type" value="Genomic_DNA"/>
</dbReference>
<comment type="subcellular location">
    <subcellularLocation>
        <location evidence="1">Cell inner membrane</location>
        <topology evidence="1">Multi-pass membrane protein</topology>
    </subcellularLocation>
    <subcellularLocation>
        <location evidence="8">Cell membrane</location>
        <topology evidence="8">Multi-pass membrane protein</topology>
    </subcellularLocation>
</comment>
<evidence type="ECO:0000313" key="11">
    <source>
        <dbReference type="Proteomes" id="UP000559182"/>
    </source>
</evidence>
<keyword evidence="5 8" id="KW-0812">Transmembrane</keyword>
<gene>
    <name evidence="10" type="ORF">FHU39_001883</name>
</gene>
<protein>
    <submittedName>
        <fullName evidence="10">Iron(III) transport system permease protein</fullName>
    </submittedName>
</protein>
<dbReference type="InterPro" id="IPR000515">
    <property type="entry name" value="MetI-like"/>
</dbReference>
<keyword evidence="3" id="KW-1003">Cell membrane</keyword>
<evidence type="ECO:0000313" key="10">
    <source>
        <dbReference type="EMBL" id="MBB2891899.1"/>
    </source>
</evidence>
<evidence type="ECO:0000259" key="9">
    <source>
        <dbReference type="PROSITE" id="PS50928"/>
    </source>
</evidence>
<evidence type="ECO:0000256" key="8">
    <source>
        <dbReference type="RuleBase" id="RU363032"/>
    </source>
</evidence>
<comment type="similarity">
    <text evidence="8">Belongs to the binding-protein-dependent transport system permease family.</text>
</comment>
<dbReference type="CDD" id="cd06261">
    <property type="entry name" value="TM_PBP2"/>
    <property type="match status" value="2"/>
</dbReference>
<feature type="transmembrane region" description="Helical" evidence="8">
    <location>
        <begin position="226"/>
        <end position="247"/>
    </location>
</feature>
<feature type="transmembrane region" description="Helical" evidence="8">
    <location>
        <begin position="42"/>
        <end position="61"/>
    </location>
</feature>
<feature type="transmembrane region" description="Helical" evidence="8">
    <location>
        <begin position="338"/>
        <end position="357"/>
    </location>
</feature>
<feature type="transmembrane region" description="Helical" evidence="8">
    <location>
        <begin position="369"/>
        <end position="392"/>
    </location>
</feature>
<keyword evidence="11" id="KW-1185">Reference proteome</keyword>
<evidence type="ECO:0000256" key="2">
    <source>
        <dbReference type="ARBA" id="ARBA00022448"/>
    </source>
</evidence>
<sequence length="539" mass="58171">MLVTAFRNGELGDPGSSFSTSMMQKVYTTATFRHALLDTFKLAVSVSILATAIGAVLAWLVNRTDAPLAKWMGLFVIAPLFASPFLGAVAWQILGSPNVGLINEAVRLLPGVSGSYHLVNINTLPGIIFVQTVYYIPYSYLFIVGSITNMDPGLEEASAINGGGIFRTATRVTFPIIRPAVLSALFFIFILSADEFAIPDILRPDIKFNPLSVVVYQFAQSFPINLPGSAAAGTMLLILTVLGMILYSRATRASNRFVTVTARGFRQRRISLGPWRWLGTIVCCFYLLIAIILPYASLLYSAFTRYLTPNILKAHYTASQVQSLVTSSPVLSAMKNTVIVAVIAPTICGLLALCIGYTTRRLRYRGSSILTALGTLPVAVPGIVFGTGMLLFYIHTPLYGTISVIVIAFIALYLPQALRVTETGLSQIDPALEESSAVCGASIGQTLLRITGPLLRPSLLSVWILVFIYATREISAAVMLYGPDSTVLSVMTFSYLATGNTQNAAIIGLLQTLIMIVGIVVARFVLRVRLTSQVQKGGV</sequence>
<dbReference type="Gene3D" id="1.10.3720.10">
    <property type="entry name" value="MetI-like"/>
    <property type="match status" value="2"/>
</dbReference>
<comment type="caution">
    <text evidence="10">The sequence shown here is derived from an EMBL/GenBank/DDBJ whole genome shotgun (WGS) entry which is preliminary data.</text>
</comment>
<dbReference type="AlphaFoldDB" id="A0A839N569"/>
<feature type="transmembrane region" description="Helical" evidence="8">
    <location>
        <begin position="73"/>
        <end position="94"/>
    </location>
</feature>